<name>A0ACA9R3D8_9GLOM</name>
<proteinExistence type="predicted"/>
<feature type="non-terminal residue" evidence="1">
    <location>
        <position position="1"/>
    </location>
</feature>
<sequence length="654" mass="74333">HNYVVFNGQVFDLDRLQWTVPNIKLPDILKPMMYANTNTFRGRDMTHFLQKSYTNMQLAKCMEETLRVGVVDTISIGCVISNVVMLVSLLFIAGVVLVRFFLAVLFGWILSWRLGSFREETAEEIAKREREIELWSNENNHFYPSTSNSRNNSTTSFGIFSKSRFSTQNNINGNALAYRRTDSRPSSRNTFSAGNGMIKELNSSKNSRPSSINEYPQSRADSMTSTSSAAQSSPFQTNNVAIPDQRYNFPLMHTILLVTCYSEGKQGIKTTLDSLARTEYPKSHKLLLCIADGTIFGAGNDLSTPDICVSLMSDHIIHPNEVEPHSYVAIADGKKRHNRAKVYAGFYHYRELDGRQDRVPMITIAKCGGPGEENEAKAGNRGKRDSQIILMSFLQKVMFNERMTRLEYELFTAIRSVCYITPDFFEVVLMIDADTKVFPDSLVRMVACMSHDPSVMGLCGETKISNKNDTWVTRIQVFEYYINHHLQKAFESIFGGVTCLPGCFCMYRIKAPKGENGYWVPILANPDIVEQYSENIVDTLHKKNLLLLGEDRYLTTLMLKNFPKRKTLFVPQSVCKTVVPDTFRVLRSQRRRWINSTVHNLLELVLIPDLCGTFCFSMQFVIFMELVGTVVLPAAISFTMYLIVISFFQNPPPI</sequence>
<reference evidence="1" key="1">
    <citation type="submission" date="2021-06" db="EMBL/GenBank/DDBJ databases">
        <authorList>
            <person name="Kallberg Y."/>
            <person name="Tangrot J."/>
            <person name="Rosling A."/>
        </authorList>
    </citation>
    <scope>NUCLEOTIDE SEQUENCE</scope>
    <source>
        <strain evidence="1">MA461A</strain>
    </source>
</reference>
<feature type="non-terminal residue" evidence="1">
    <location>
        <position position="654"/>
    </location>
</feature>
<evidence type="ECO:0000313" key="2">
    <source>
        <dbReference type="Proteomes" id="UP000789920"/>
    </source>
</evidence>
<accession>A0ACA9R3D8</accession>
<gene>
    <name evidence="1" type="ORF">RPERSI_LOCUS16881</name>
</gene>
<protein>
    <submittedName>
        <fullName evidence="1">20203_t:CDS:1</fullName>
    </submittedName>
</protein>
<comment type="caution">
    <text evidence="1">The sequence shown here is derived from an EMBL/GenBank/DDBJ whole genome shotgun (WGS) entry which is preliminary data.</text>
</comment>
<keyword evidence="2" id="KW-1185">Reference proteome</keyword>
<dbReference type="EMBL" id="CAJVQC010042382">
    <property type="protein sequence ID" value="CAG8775183.1"/>
    <property type="molecule type" value="Genomic_DNA"/>
</dbReference>
<evidence type="ECO:0000313" key="1">
    <source>
        <dbReference type="EMBL" id="CAG8775183.1"/>
    </source>
</evidence>
<dbReference type="Proteomes" id="UP000789920">
    <property type="component" value="Unassembled WGS sequence"/>
</dbReference>
<organism evidence="1 2">
    <name type="scientific">Racocetra persica</name>
    <dbReference type="NCBI Taxonomy" id="160502"/>
    <lineage>
        <taxon>Eukaryota</taxon>
        <taxon>Fungi</taxon>
        <taxon>Fungi incertae sedis</taxon>
        <taxon>Mucoromycota</taxon>
        <taxon>Glomeromycotina</taxon>
        <taxon>Glomeromycetes</taxon>
        <taxon>Diversisporales</taxon>
        <taxon>Gigasporaceae</taxon>
        <taxon>Racocetra</taxon>
    </lineage>
</organism>